<dbReference type="PANTHER" id="PTHR46623:SF6">
    <property type="entry name" value="ALPHA_BETA-HYDROLASES SUPERFAMILY PROTEIN"/>
    <property type="match status" value="1"/>
</dbReference>
<name>A0A380T9Y7_9ZZZZ</name>
<dbReference type="GO" id="GO:0016787">
    <property type="term" value="F:hydrolase activity"/>
    <property type="evidence" value="ECO:0007669"/>
    <property type="project" value="InterPro"/>
</dbReference>
<protein>
    <submittedName>
        <fullName evidence="2">Carboxymethylenebutenolidase</fullName>
    </submittedName>
</protein>
<dbReference type="AlphaFoldDB" id="A0A380T9Y7"/>
<accession>A0A380T9Y7</accession>
<dbReference type="InterPro" id="IPR029058">
    <property type="entry name" value="AB_hydrolase_fold"/>
</dbReference>
<dbReference type="PANTHER" id="PTHR46623">
    <property type="entry name" value="CARBOXYMETHYLENEBUTENOLIDASE-RELATED"/>
    <property type="match status" value="1"/>
</dbReference>
<dbReference type="InterPro" id="IPR051049">
    <property type="entry name" value="Dienelactone_hydrolase-like"/>
</dbReference>
<gene>
    <name evidence="2" type="ORF">DF3PB_1060004</name>
</gene>
<dbReference type="InterPro" id="IPR002925">
    <property type="entry name" value="Dienelactn_hydro"/>
</dbReference>
<feature type="domain" description="Dienelactone hydrolase" evidence="1">
    <location>
        <begin position="51"/>
        <end position="255"/>
    </location>
</feature>
<sequence length="258" mass="27183">MGQGVSRRQLVHGLAAGVPLAAVLSSPALAQAVAATLTTVTGTTPSGRTVQASLAVPAKLPAPAVVLIHEFWGLNDQIRAVAAEAAREGMLALAIDLYGGAVASEREAAKKLMEAVDPAVATETVAFWIQWLKARKDVTGKVATLGWCFGGGWSLNASIAEPVDATVIYYGRVDRPAEQLARLKGPVLGHFASRDAWINAEMVGGFEKAMATAGKPLTVYWYDADHAFANPTGARYDADDATLAWQRTLAFLKQTLGV</sequence>
<proteinExistence type="predicted"/>
<evidence type="ECO:0000259" key="1">
    <source>
        <dbReference type="Pfam" id="PF01738"/>
    </source>
</evidence>
<dbReference type="SUPFAM" id="SSF53474">
    <property type="entry name" value="alpha/beta-Hydrolases"/>
    <property type="match status" value="1"/>
</dbReference>
<dbReference type="PROSITE" id="PS51318">
    <property type="entry name" value="TAT"/>
    <property type="match status" value="1"/>
</dbReference>
<evidence type="ECO:0000313" key="2">
    <source>
        <dbReference type="EMBL" id="SUS03650.1"/>
    </source>
</evidence>
<dbReference type="Pfam" id="PF01738">
    <property type="entry name" value="DLH"/>
    <property type="match status" value="1"/>
</dbReference>
<organism evidence="2">
    <name type="scientific">metagenome</name>
    <dbReference type="NCBI Taxonomy" id="256318"/>
    <lineage>
        <taxon>unclassified sequences</taxon>
        <taxon>metagenomes</taxon>
    </lineage>
</organism>
<dbReference type="Gene3D" id="3.40.50.1820">
    <property type="entry name" value="alpha/beta hydrolase"/>
    <property type="match status" value="1"/>
</dbReference>
<dbReference type="InterPro" id="IPR006311">
    <property type="entry name" value="TAT_signal"/>
</dbReference>
<reference evidence="2" key="1">
    <citation type="submission" date="2018-07" db="EMBL/GenBank/DDBJ databases">
        <authorList>
            <person name="Quirk P.G."/>
            <person name="Krulwich T.A."/>
        </authorList>
    </citation>
    <scope>NUCLEOTIDE SEQUENCE</scope>
</reference>
<dbReference type="EMBL" id="UIDG01000009">
    <property type="protein sequence ID" value="SUS03650.1"/>
    <property type="molecule type" value="Genomic_DNA"/>
</dbReference>